<dbReference type="AlphaFoldDB" id="A0A0L0FWG7"/>
<gene>
    <name evidence="1" type="ORF">SARC_06486</name>
</gene>
<sequence>MNIRVKYWIIVKRDHNSAKESCTPHASKTEREYRSGVSTDYSATTYITVPRLIMMSQRTSASSTKQKAALYVPRSSRRRKIAFEVEVEYAENDDAAVLQVYQGDDLKKIAQDFGRSHHMSAQNIKALAVYLRQKSTDLRTKG</sequence>
<evidence type="ECO:0000313" key="1">
    <source>
        <dbReference type="EMBL" id="KNC81175.1"/>
    </source>
</evidence>
<reference evidence="1 2" key="1">
    <citation type="submission" date="2011-02" db="EMBL/GenBank/DDBJ databases">
        <title>The Genome Sequence of Sphaeroforma arctica JP610.</title>
        <authorList>
            <consortium name="The Broad Institute Genome Sequencing Platform"/>
            <person name="Russ C."/>
            <person name="Cuomo C."/>
            <person name="Young S.K."/>
            <person name="Zeng Q."/>
            <person name="Gargeya S."/>
            <person name="Alvarado L."/>
            <person name="Berlin A."/>
            <person name="Chapman S.B."/>
            <person name="Chen Z."/>
            <person name="Freedman E."/>
            <person name="Gellesch M."/>
            <person name="Goldberg J."/>
            <person name="Griggs A."/>
            <person name="Gujja S."/>
            <person name="Heilman E."/>
            <person name="Heiman D."/>
            <person name="Howarth C."/>
            <person name="Mehta T."/>
            <person name="Neiman D."/>
            <person name="Pearson M."/>
            <person name="Roberts A."/>
            <person name="Saif S."/>
            <person name="Shea T."/>
            <person name="Shenoy N."/>
            <person name="Sisk P."/>
            <person name="Stolte C."/>
            <person name="Sykes S."/>
            <person name="White J."/>
            <person name="Yandava C."/>
            <person name="Burger G."/>
            <person name="Gray M.W."/>
            <person name="Holland P.W.H."/>
            <person name="King N."/>
            <person name="Lang F.B.F."/>
            <person name="Roger A.J."/>
            <person name="Ruiz-Trillo I."/>
            <person name="Haas B."/>
            <person name="Nusbaum C."/>
            <person name="Birren B."/>
        </authorList>
    </citation>
    <scope>NUCLEOTIDE SEQUENCE [LARGE SCALE GENOMIC DNA]</scope>
    <source>
        <strain evidence="1 2">JP610</strain>
    </source>
</reference>
<protein>
    <submittedName>
        <fullName evidence="1">Uncharacterized protein</fullName>
    </submittedName>
</protein>
<keyword evidence="2" id="KW-1185">Reference proteome</keyword>
<proteinExistence type="predicted"/>
<name>A0A0L0FWG7_9EUKA</name>
<dbReference type="GeneID" id="25906990"/>
<dbReference type="Proteomes" id="UP000054560">
    <property type="component" value="Unassembled WGS sequence"/>
</dbReference>
<dbReference type="EMBL" id="KQ242060">
    <property type="protein sequence ID" value="KNC81175.1"/>
    <property type="molecule type" value="Genomic_DNA"/>
</dbReference>
<dbReference type="RefSeq" id="XP_014155077.1">
    <property type="nucleotide sequence ID" value="XM_014299602.1"/>
</dbReference>
<accession>A0A0L0FWG7</accession>
<organism evidence="1 2">
    <name type="scientific">Sphaeroforma arctica JP610</name>
    <dbReference type="NCBI Taxonomy" id="667725"/>
    <lineage>
        <taxon>Eukaryota</taxon>
        <taxon>Ichthyosporea</taxon>
        <taxon>Ichthyophonida</taxon>
        <taxon>Sphaeroforma</taxon>
    </lineage>
</organism>
<evidence type="ECO:0000313" key="2">
    <source>
        <dbReference type="Proteomes" id="UP000054560"/>
    </source>
</evidence>